<accession>A0A7Y4NBB4</accession>
<dbReference type="Proteomes" id="UP000528460">
    <property type="component" value="Unassembled WGS sequence"/>
</dbReference>
<evidence type="ECO:0000256" key="1">
    <source>
        <dbReference type="SAM" id="SignalP"/>
    </source>
</evidence>
<dbReference type="RefSeq" id="WP_171411848.1">
    <property type="nucleotide sequence ID" value="NZ_JABFJW010000003.1"/>
</dbReference>
<evidence type="ECO:0000313" key="2">
    <source>
        <dbReference type="EMBL" id="NOK07599.1"/>
    </source>
</evidence>
<organism evidence="2 3">
    <name type="scientific">Corallococcus exercitus</name>
    <dbReference type="NCBI Taxonomy" id="2316736"/>
    <lineage>
        <taxon>Bacteria</taxon>
        <taxon>Pseudomonadati</taxon>
        <taxon>Myxococcota</taxon>
        <taxon>Myxococcia</taxon>
        <taxon>Myxococcales</taxon>
        <taxon>Cystobacterineae</taxon>
        <taxon>Myxococcaceae</taxon>
        <taxon>Corallococcus</taxon>
    </lineage>
</organism>
<name>A0A7Y4NBB4_9BACT</name>
<proteinExistence type="predicted"/>
<reference evidence="2 3" key="1">
    <citation type="submission" date="2020-05" db="EMBL/GenBank/DDBJ databases">
        <authorList>
            <person name="Whitworth D."/>
        </authorList>
    </citation>
    <scope>NUCLEOTIDE SEQUENCE [LARGE SCALE GENOMIC DNA]</scope>
    <source>
        <strain evidence="2 3">CA046A</strain>
    </source>
</reference>
<dbReference type="EMBL" id="JABFJW010000003">
    <property type="protein sequence ID" value="NOK07599.1"/>
    <property type="molecule type" value="Genomic_DNA"/>
</dbReference>
<sequence>MRSMLKLGWLALLLMVGCAGRQDLETPDYEAVYDVPLEEMWPSVRQYFTDAHLPYREDRGSMVLETEWKQEFGGSKIAGYWHRYMVMGKRETPTKSKLWITRITKSANKALSQPGKELEWGVARSLGNGPVEVNDLSVEDDEDRLAFPVGENAFYMESGHGTRDLTMEWRVFRGIMPKLAKKQQQVSAAQQVAKAPGAKDAPVFTECGQSILGLKKQAKAGGVLLLGELHGTQEVPRFIAQSVCQLVTSGVPVTVGLELPVENEARITTFLQSQGGEVDWLKLMEAPFWRSPYPDGRGSEAVANMLEQLRQLRTQGLDVAVFVYDHPKLSGQQREDALTQTVLAQVKAKPERFHLVVSGNIHSRTAKGLPWDKQYRPMGYLLKDQLDDVTALDMAYDSGTAWICAADAQGRKLDCGVKSAKGKDNGDRFFVHAWDSPNREGYHGVFYVGHVSASEPAVLKGLGNPDAAPAQEPRSAL</sequence>
<protein>
    <recommendedName>
        <fullName evidence="4">Haem-binding uptake Tiki superfamily ChaN domain-containing protein</fullName>
    </recommendedName>
</protein>
<dbReference type="SUPFAM" id="SSF159501">
    <property type="entry name" value="EreA/ChaN-like"/>
    <property type="match status" value="1"/>
</dbReference>
<dbReference type="PROSITE" id="PS51257">
    <property type="entry name" value="PROKAR_LIPOPROTEIN"/>
    <property type="match status" value="1"/>
</dbReference>
<gene>
    <name evidence="2" type="ORF">HNS30_00855</name>
</gene>
<keyword evidence="1" id="KW-0732">Signal</keyword>
<feature type="chain" id="PRO_5031269963" description="Haem-binding uptake Tiki superfamily ChaN domain-containing protein" evidence="1">
    <location>
        <begin position="22"/>
        <end position="477"/>
    </location>
</feature>
<comment type="caution">
    <text evidence="2">The sequence shown here is derived from an EMBL/GenBank/DDBJ whole genome shotgun (WGS) entry which is preliminary data.</text>
</comment>
<evidence type="ECO:0000313" key="3">
    <source>
        <dbReference type="Proteomes" id="UP000528460"/>
    </source>
</evidence>
<dbReference type="AlphaFoldDB" id="A0A7Y4NBB4"/>
<evidence type="ECO:0008006" key="4">
    <source>
        <dbReference type="Google" id="ProtNLM"/>
    </source>
</evidence>
<feature type="signal peptide" evidence="1">
    <location>
        <begin position="1"/>
        <end position="21"/>
    </location>
</feature>